<keyword evidence="4" id="KW-1133">Transmembrane helix</keyword>
<evidence type="ECO:0000259" key="5">
    <source>
        <dbReference type="SMART" id="SM00429"/>
    </source>
</evidence>
<organism evidence="6 7">
    <name type="scientific">Malassezia restricta (strain ATCC 96810 / NBRC 103918 / CBS 7877)</name>
    <name type="common">Seborrheic dermatitis infection agent</name>
    <dbReference type="NCBI Taxonomy" id="425264"/>
    <lineage>
        <taxon>Eukaryota</taxon>
        <taxon>Fungi</taxon>
        <taxon>Dikarya</taxon>
        <taxon>Basidiomycota</taxon>
        <taxon>Ustilaginomycotina</taxon>
        <taxon>Malasseziomycetes</taxon>
        <taxon>Malasseziales</taxon>
        <taxon>Malasseziaceae</taxon>
        <taxon>Malassezia</taxon>
    </lineage>
</organism>
<proteinExistence type="predicted"/>
<dbReference type="PROSITE" id="PS50088">
    <property type="entry name" value="ANK_REPEAT"/>
    <property type="match status" value="2"/>
</dbReference>
<feature type="compositionally biased region" description="Polar residues" evidence="3">
    <location>
        <begin position="960"/>
        <end position="971"/>
    </location>
</feature>
<dbReference type="Pfam" id="PF01833">
    <property type="entry name" value="TIG"/>
    <property type="match status" value="1"/>
</dbReference>
<dbReference type="Gene3D" id="2.60.40.10">
    <property type="entry name" value="Immunoglobulins"/>
    <property type="match status" value="1"/>
</dbReference>
<feature type="compositionally biased region" description="Acidic residues" evidence="3">
    <location>
        <begin position="910"/>
        <end position="925"/>
    </location>
</feature>
<evidence type="ECO:0000256" key="3">
    <source>
        <dbReference type="SAM" id="MobiDB-lite"/>
    </source>
</evidence>
<evidence type="ECO:0000313" key="7">
    <source>
        <dbReference type="Proteomes" id="UP000269793"/>
    </source>
</evidence>
<dbReference type="SMART" id="SM00429">
    <property type="entry name" value="IPT"/>
    <property type="match status" value="1"/>
</dbReference>
<dbReference type="Pfam" id="PF25603">
    <property type="entry name" value="SPT23_MGA2_DBD"/>
    <property type="match status" value="1"/>
</dbReference>
<feature type="compositionally biased region" description="Basic and acidic residues" evidence="3">
    <location>
        <begin position="497"/>
        <end position="514"/>
    </location>
</feature>
<dbReference type="PANTHER" id="PTHR23335:SF1">
    <property type="entry name" value="CALMODULIN-BINDING TRANSCRIPTION ACTIVATOR, ISOFORM F"/>
    <property type="match status" value="1"/>
</dbReference>
<feature type="transmembrane region" description="Helical" evidence="4">
    <location>
        <begin position="1086"/>
        <end position="1105"/>
    </location>
</feature>
<dbReference type="GO" id="GO:0003690">
    <property type="term" value="F:double-stranded DNA binding"/>
    <property type="evidence" value="ECO:0007669"/>
    <property type="project" value="TreeGrafter"/>
</dbReference>
<gene>
    <name evidence="6" type="primary">MGA2</name>
    <name evidence="6" type="ORF">DNF11_0225</name>
</gene>
<protein>
    <submittedName>
        <fullName evidence="6">Protein MGA2</fullName>
    </submittedName>
</protein>
<dbReference type="GO" id="GO:0005634">
    <property type="term" value="C:nucleus"/>
    <property type="evidence" value="ECO:0007669"/>
    <property type="project" value="TreeGrafter"/>
</dbReference>
<feature type="compositionally biased region" description="Low complexity" evidence="3">
    <location>
        <begin position="31"/>
        <end position="48"/>
    </location>
</feature>
<dbReference type="Gene3D" id="1.25.40.20">
    <property type="entry name" value="Ankyrin repeat-containing domain"/>
    <property type="match status" value="1"/>
</dbReference>
<dbReference type="GO" id="GO:0006357">
    <property type="term" value="P:regulation of transcription by RNA polymerase II"/>
    <property type="evidence" value="ECO:0007669"/>
    <property type="project" value="TreeGrafter"/>
</dbReference>
<dbReference type="PROSITE" id="PS50297">
    <property type="entry name" value="ANK_REP_REGION"/>
    <property type="match status" value="2"/>
</dbReference>
<keyword evidence="4" id="KW-0812">Transmembrane</keyword>
<dbReference type="SMART" id="SM00248">
    <property type="entry name" value="ANK"/>
    <property type="match status" value="2"/>
</dbReference>
<dbReference type="GO" id="GO:0003712">
    <property type="term" value="F:transcription coregulator activity"/>
    <property type="evidence" value="ECO:0007669"/>
    <property type="project" value="TreeGrafter"/>
</dbReference>
<reference evidence="6 7" key="1">
    <citation type="submission" date="2018-10" db="EMBL/GenBank/DDBJ databases">
        <title>Complete genome sequence of Malassezia restricta CBS 7877.</title>
        <authorList>
            <person name="Morand S.C."/>
            <person name="Bertignac M."/>
            <person name="Iltis A."/>
            <person name="Kolder I."/>
            <person name="Pirovano W."/>
            <person name="Jourdain R."/>
            <person name="Clavaud C."/>
        </authorList>
    </citation>
    <scope>NUCLEOTIDE SEQUENCE [LARGE SCALE GENOMIC DNA]</scope>
    <source>
        <strain evidence="6 7">CBS 7877</strain>
    </source>
</reference>
<evidence type="ECO:0000256" key="1">
    <source>
        <dbReference type="ARBA" id="ARBA00023043"/>
    </source>
</evidence>
<accession>A0A3G2RZR7</accession>
<dbReference type="OrthoDB" id="71307at2759"/>
<feature type="repeat" description="ANK" evidence="2">
    <location>
        <begin position="842"/>
        <end position="874"/>
    </location>
</feature>
<dbReference type="InterPro" id="IPR057962">
    <property type="entry name" value="SPT23_MGA2_DBD"/>
</dbReference>
<feature type="region of interest" description="Disordered" evidence="3">
    <location>
        <begin position="21"/>
        <end position="52"/>
    </location>
</feature>
<dbReference type="InterPro" id="IPR014756">
    <property type="entry name" value="Ig_E-set"/>
</dbReference>
<dbReference type="VEuPathDB" id="FungiDB:DNF11_0225"/>
<dbReference type="InterPro" id="IPR002909">
    <property type="entry name" value="IPT_dom"/>
</dbReference>
<sequence length="1125" mass="123935">MEDLGHSGNYGTVFPTFTAPQDRASARFTDSSSITTPPSLTSESSPESYLDNEDPACLSAIEQVHDFRSKSINAAVGGTANDALYCDWPANTPCAAFVPKVSDELKMTGVAQHLSAPHPNHKEAYDAEQFPPSQIREHVTALPMETALSTTHTEVHDEKLMSPDHSSLQPMTSSDAPFSNHATAMKPMSSFSSSPHHTSDTNSIAPAMIEKNDKRLLVQSPPHMPSSATDTTSLSLMSTRAIWPDRENLPSDVKILVNGLPAAGAKSRVETQIRMRIELVHPVQQTDGHVEYERIGSFTHIKVPPLSGTKRKSRKHQKTCVPPESTLMLEADVINATPPHARVYVCDSCRERERKRAHRKKSRAAVLNAYPTEEEMTAMGINPHAPDALSLAVTRLEEEERKHAVLFNCGDYIDFHDGEVILSTRITCYCRHHREQVGFHIVFTLRNHKGDFIATGSTPPIMIMDDHKSMSNSVSMSRMAEARLRSGIQDETFSPPRLRERAKPYDERLRRSSVRETPQPSAFLPSPSPVMHMDSASSHLSFPLNDHISMSWVNSMSPPSADEPVSSIPLMHDTTVPSPLQVTAPSNLFPPLTLPSDDLDMSGPVPRITKLVPVEGPTTGGVEITILGANFREGLQCVFGDMPSTSTRVWSPTTLVCILPPSFRPGPVIVRIQDSATSSLIELQSGHPIQIFTYIDTTDRALMELALQVVGMQMTGQVASARDIAMRIVSTCQGGSDAAGSASTVPTQSSKTQHPIDLLSSCLRLTPDSRIPSVQDSLLGLLKLLDVDLNDLPDQQRPPCNPIHACNRNGHTLLHLAVIHNFHRLVLDLLRRGCPIHARDANGYTALHFAALHGWMEVTKLLLQHGADIYDANNEGLIPIEVAHRSEKIDVECMLADSAGEDHDPSYADYGDETSDEDDDSETEEEWITFADVARTAGPVNHIHHTEESEEDKRVLDSAPSFQPKSPTSTPKAPWDSEVKSPGPIHSPPPTYDEATTQHGEPGSSKYIDGEKLISFPSALENAQTQNSSVMDGNLERELKLLRRGRRNARLARQRRWDSMDEPKDQQGAGAETVLRTRQGVYDDRMLVWFWIPAMLLAILVPILAQTGWFSSAVSTWIHGIVRDT</sequence>
<keyword evidence="1 2" id="KW-0040">ANK repeat</keyword>
<dbReference type="EMBL" id="CP033148">
    <property type="protein sequence ID" value="AYO41175.1"/>
    <property type="molecule type" value="Genomic_DNA"/>
</dbReference>
<feature type="repeat" description="ANK" evidence="2">
    <location>
        <begin position="809"/>
        <end position="841"/>
    </location>
</feature>
<dbReference type="AlphaFoldDB" id="A0A3G2RZR7"/>
<name>A0A3G2RZR7_MALR7</name>
<feature type="domain" description="IPT/TIG" evidence="5">
    <location>
        <begin position="605"/>
        <end position="695"/>
    </location>
</feature>
<dbReference type="InterPro" id="IPR036770">
    <property type="entry name" value="Ankyrin_rpt-contain_sf"/>
</dbReference>
<dbReference type="Proteomes" id="UP000269793">
    <property type="component" value="Chromosome I"/>
</dbReference>
<dbReference type="SUPFAM" id="SSF81296">
    <property type="entry name" value="E set domains"/>
    <property type="match status" value="1"/>
</dbReference>
<dbReference type="CDD" id="cd00102">
    <property type="entry name" value="IPT"/>
    <property type="match status" value="1"/>
</dbReference>
<evidence type="ECO:0000256" key="2">
    <source>
        <dbReference type="PROSITE-ProRule" id="PRU00023"/>
    </source>
</evidence>
<evidence type="ECO:0000313" key="6">
    <source>
        <dbReference type="EMBL" id="AYO41175.1"/>
    </source>
</evidence>
<dbReference type="Pfam" id="PF12796">
    <property type="entry name" value="Ank_2"/>
    <property type="match status" value="1"/>
</dbReference>
<dbReference type="PANTHER" id="PTHR23335">
    <property type="entry name" value="CALMODULIN-BINDING TRANSCRIPTION ACTIVATOR CAMTA"/>
    <property type="match status" value="1"/>
</dbReference>
<feature type="region of interest" description="Disordered" evidence="3">
    <location>
        <begin position="486"/>
        <end position="527"/>
    </location>
</feature>
<dbReference type="InterPro" id="IPR013783">
    <property type="entry name" value="Ig-like_fold"/>
</dbReference>
<evidence type="ECO:0000256" key="4">
    <source>
        <dbReference type="SAM" id="Phobius"/>
    </source>
</evidence>
<dbReference type="STRING" id="425264.A0A3G2RZR7"/>
<feature type="region of interest" description="Disordered" evidence="3">
    <location>
        <begin position="898"/>
        <end position="925"/>
    </location>
</feature>
<keyword evidence="4" id="KW-0472">Membrane</keyword>
<feature type="region of interest" description="Disordered" evidence="3">
    <location>
        <begin position="945"/>
        <end position="1007"/>
    </location>
</feature>
<dbReference type="SUPFAM" id="SSF48403">
    <property type="entry name" value="Ankyrin repeat"/>
    <property type="match status" value="1"/>
</dbReference>
<dbReference type="InterPro" id="IPR002110">
    <property type="entry name" value="Ankyrin_rpt"/>
</dbReference>
<feature type="compositionally biased region" description="Basic and acidic residues" evidence="3">
    <location>
        <begin position="945"/>
        <end position="956"/>
    </location>
</feature>
<keyword evidence="7" id="KW-1185">Reference proteome</keyword>